<evidence type="ECO:0000256" key="1">
    <source>
        <dbReference type="SAM" id="Phobius"/>
    </source>
</evidence>
<dbReference type="OrthoDB" id="10648919at2759"/>
<gene>
    <name evidence="2" type="ORF">BpHYR1_020703</name>
</gene>
<keyword evidence="1" id="KW-0812">Transmembrane</keyword>
<reference evidence="2 3" key="1">
    <citation type="journal article" date="2018" name="Sci. Rep.">
        <title>Genomic signatures of local adaptation to the degree of environmental predictability in rotifers.</title>
        <authorList>
            <person name="Franch-Gras L."/>
            <person name="Hahn C."/>
            <person name="Garcia-Roger E.M."/>
            <person name="Carmona M.J."/>
            <person name="Serra M."/>
            <person name="Gomez A."/>
        </authorList>
    </citation>
    <scope>NUCLEOTIDE SEQUENCE [LARGE SCALE GENOMIC DNA]</scope>
    <source>
        <strain evidence="2">HYR1</strain>
    </source>
</reference>
<protein>
    <submittedName>
        <fullName evidence="2">Uncharacterized protein</fullName>
    </submittedName>
</protein>
<name>A0A3M7Q089_BRAPC</name>
<dbReference type="Proteomes" id="UP000276133">
    <property type="component" value="Unassembled WGS sequence"/>
</dbReference>
<organism evidence="2 3">
    <name type="scientific">Brachionus plicatilis</name>
    <name type="common">Marine rotifer</name>
    <name type="synonym">Brachionus muelleri</name>
    <dbReference type="NCBI Taxonomy" id="10195"/>
    <lineage>
        <taxon>Eukaryota</taxon>
        <taxon>Metazoa</taxon>
        <taxon>Spiralia</taxon>
        <taxon>Gnathifera</taxon>
        <taxon>Rotifera</taxon>
        <taxon>Eurotatoria</taxon>
        <taxon>Monogononta</taxon>
        <taxon>Pseudotrocha</taxon>
        <taxon>Ploima</taxon>
        <taxon>Brachionidae</taxon>
        <taxon>Brachionus</taxon>
    </lineage>
</organism>
<keyword evidence="1" id="KW-0472">Membrane</keyword>
<proteinExistence type="predicted"/>
<dbReference type="AlphaFoldDB" id="A0A3M7Q089"/>
<keyword evidence="3" id="KW-1185">Reference proteome</keyword>
<evidence type="ECO:0000313" key="3">
    <source>
        <dbReference type="Proteomes" id="UP000276133"/>
    </source>
</evidence>
<feature type="transmembrane region" description="Helical" evidence="1">
    <location>
        <begin position="45"/>
        <end position="66"/>
    </location>
</feature>
<sequence length="222" mass="26064">MKSPIYKFLLANSVFDCIHIVVSQLRQFFKYKSFAGFLSYDFLELYFYTFISSITLLCSNLIKIAFSLERYFHYSSRKYVFFLTLNSNGFNSRAGIFLNMLAIFLDVGVLAFIVAINILLLIEINRKSKWIKNLMEQDSAYFYNENEISDMNENDFIEDEPTSISPSYTENSVNLEQSQDIKMRNLMITNSIKDTIIEIILDFKYDQNIFKAQFVKYIEAVC</sequence>
<dbReference type="EMBL" id="REGN01008143">
    <property type="protein sequence ID" value="RNA04338.1"/>
    <property type="molecule type" value="Genomic_DNA"/>
</dbReference>
<feature type="transmembrane region" description="Helical" evidence="1">
    <location>
        <begin position="96"/>
        <end position="122"/>
    </location>
</feature>
<keyword evidence="1" id="KW-1133">Transmembrane helix</keyword>
<evidence type="ECO:0000313" key="2">
    <source>
        <dbReference type="EMBL" id="RNA04338.1"/>
    </source>
</evidence>
<comment type="caution">
    <text evidence="2">The sequence shown here is derived from an EMBL/GenBank/DDBJ whole genome shotgun (WGS) entry which is preliminary data.</text>
</comment>
<accession>A0A3M7Q089</accession>